<evidence type="ECO:0000313" key="5">
    <source>
        <dbReference type="Proteomes" id="UP001626550"/>
    </source>
</evidence>
<reference evidence="4 5" key="1">
    <citation type="submission" date="2024-11" db="EMBL/GenBank/DDBJ databases">
        <title>Adaptive evolution of stress response genes in parasites aligns with host niche diversity.</title>
        <authorList>
            <person name="Hahn C."/>
            <person name="Resl P."/>
        </authorList>
    </citation>
    <scope>NUCLEOTIDE SEQUENCE [LARGE SCALE GENOMIC DNA]</scope>
    <source>
        <strain evidence="4">EGGRZ-B1_66</strain>
        <tissue evidence="4">Body</tissue>
    </source>
</reference>
<dbReference type="InterPro" id="IPR036380">
    <property type="entry name" value="Isochorismatase-like_sf"/>
</dbReference>
<keyword evidence="5" id="KW-1185">Reference proteome</keyword>
<dbReference type="Gene3D" id="3.40.50.850">
    <property type="entry name" value="Isochorismatase-like"/>
    <property type="match status" value="1"/>
</dbReference>
<proteinExistence type="inferred from homology"/>
<dbReference type="EMBL" id="JBJKFK010000409">
    <property type="protein sequence ID" value="KAL3317252.1"/>
    <property type="molecule type" value="Genomic_DNA"/>
</dbReference>
<evidence type="ECO:0000256" key="2">
    <source>
        <dbReference type="ARBA" id="ARBA00040688"/>
    </source>
</evidence>
<dbReference type="InterPro" id="IPR050993">
    <property type="entry name" value="Isochorismatase_domain"/>
</dbReference>
<comment type="similarity">
    <text evidence="1">Belongs to the isochorismatase family.</text>
</comment>
<accession>A0ABD2QCI4</accession>
<evidence type="ECO:0000256" key="1">
    <source>
        <dbReference type="ARBA" id="ARBA00006336"/>
    </source>
</evidence>
<protein>
    <recommendedName>
        <fullName evidence="2">Isochorismatase domain-containing protein 1</fullName>
    </recommendedName>
</protein>
<evidence type="ECO:0000259" key="3">
    <source>
        <dbReference type="Pfam" id="PF00857"/>
    </source>
</evidence>
<dbReference type="SUPFAM" id="SSF52499">
    <property type="entry name" value="Isochorismatase-like hydrolases"/>
    <property type="match status" value="1"/>
</dbReference>
<name>A0ABD2QCI4_9PLAT</name>
<feature type="domain" description="Isochorismatase-like" evidence="3">
    <location>
        <begin position="26"/>
        <end position="183"/>
    </location>
</feature>
<gene>
    <name evidence="4" type="primary">ISOC2</name>
    <name evidence="4" type="ORF">Ciccas_004100</name>
</gene>
<dbReference type="PANTHER" id="PTHR14119">
    <property type="entry name" value="HYDROLASE"/>
    <property type="match status" value="1"/>
</dbReference>
<dbReference type="AlphaFoldDB" id="A0ABD2QCI4"/>
<dbReference type="InterPro" id="IPR000868">
    <property type="entry name" value="Isochorismatase-like_dom"/>
</dbReference>
<dbReference type="PANTHER" id="PTHR14119:SF17">
    <property type="entry name" value="ISOCHORISMATASE DOMAIN-CONTAINING PROTEIN 1"/>
    <property type="match status" value="1"/>
</dbReference>
<organism evidence="4 5">
    <name type="scientific">Cichlidogyrus casuarinus</name>
    <dbReference type="NCBI Taxonomy" id="1844966"/>
    <lineage>
        <taxon>Eukaryota</taxon>
        <taxon>Metazoa</taxon>
        <taxon>Spiralia</taxon>
        <taxon>Lophotrochozoa</taxon>
        <taxon>Platyhelminthes</taxon>
        <taxon>Monogenea</taxon>
        <taxon>Monopisthocotylea</taxon>
        <taxon>Dactylogyridea</taxon>
        <taxon>Ancyrocephalidae</taxon>
        <taxon>Cichlidogyrus</taxon>
    </lineage>
</organism>
<comment type="caution">
    <text evidence="4">The sequence shown here is derived from an EMBL/GenBank/DDBJ whole genome shotgun (WGS) entry which is preliminary data.</text>
</comment>
<sequence length="214" mass="23827">MIRFSNCYINKRALSTIGSPKLTPGTVLFICDLQEKFRPNIPQFEGIAQVSNRLLNASKILGMQALVTEMYPEGKFIFEIGLGKTVPEVGDLEGIPVFAKKKFSMITVEVEEWLKSSQKTPLERVILCGIETHVCVQSTALDLVSRGIEVHCVADACGSRNPIDRRFAFERMRQSGIFITTCESILLGLLCGSDHTKFREVQKLIMSKSPDIGL</sequence>
<evidence type="ECO:0000313" key="4">
    <source>
        <dbReference type="EMBL" id="KAL3317252.1"/>
    </source>
</evidence>
<dbReference type="Proteomes" id="UP001626550">
    <property type="component" value="Unassembled WGS sequence"/>
</dbReference>
<dbReference type="Pfam" id="PF00857">
    <property type="entry name" value="Isochorismatase"/>
    <property type="match status" value="1"/>
</dbReference>